<dbReference type="Pfam" id="PF00005">
    <property type="entry name" value="ABC_tran"/>
    <property type="match status" value="1"/>
</dbReference>
<dbReference type="RefSeq" id="WP_209237054.1">
    <property type="nucleotide sequence ID" value="NZ_JADKMA010000001.1"/>
</dbReference>
<organism evidence="6 7">
    <name type="scientific">Streptomyces oryzae</name>
    <dbReference type="NCBI Taxonomy" id="1434886"/>
    <lineage>
        <taxon>Bacteria</taxon>
        <taxon>Bacillati</taxon>
        <taxon>Actinomycetota</taxon>
        <taxon>Actinomycetes</taxon>
        <taxon>Kitasatosporales</taxon>
        <taxon>Streptomycetaceae</taxon>
        <taxon>Streptomyces</taxon>
    </lineage>
</organism>
<name>A0ABS3X476_9ACTN</name>
<dbReference type="InterPro" id="IPR017871">
    <property type="entry name" value="ABC_transporter-like_CS"/>
</dbReference>
<dbReference type="EMBL" id="JADKMA010000001">
    <property type="protein sequence ID" value="MBO8190174.1"/>
    <property type="molecule type" value="Genomic_DNA"/>
</dbReference>
<gene>
    <name evidence="6" type="ORF">ITI46_00345</name>
</gene>
<evidence type="ECO:0000256" key="1">
    <source>
        <dbReference type="ARBA" id="ARBA00022448"/>
    </source>
</evidence>
<dbReference type="CDD" id="cd03255">
    <property type="entry name" value="ABC_MJ0796_LolCDE_FtsE"/>
    <property type="match status" value="1"/>
</dbReference>
<feature type="region of interest" description="Disordered" evidence="4">
    <location>
        <begin position="248"/>
        <end position="270"/>
    </location>
</feature>
<comment type="caution">
    <text evidence="6">The sequence shown here is derived from an EMBL/GenBank/DDBJ whole genome shotgun (WGS) entry which is preliminary data.</text>
</comment>
<dbReference type="InterPro" id="IPR003439">
    <property type="entry name" value="ABC_transporter-like_ATP-bd"/>
</dbReference>
<dbReference type="Gene3D" id="3.40.50.300">
    <property type="entry name" value="P-loop containing nucleotide triphosphate hydrolases"/>
    <property type="match status" value="1"/>
</dbReference>
<evidence type="ECO:0000256" key="2">
    <source>
        <dbReference type="ARBA" id="ARBA00022741"/>
    </source>
</evidence>
<keyword evidence="7" id="KW-1185">Reference proteome</keyword>
<keyword evidence="1" id="KW-0813">Transport</keyword>
<dbReference type="InterPro" id="IPR017911">
    <property type="entry name" value="MacB-like_ATP-bd"/>
</dbReference>
<proteinExistence type="predicted"/>
<dbReference type="InterPro" id="IPR003593">
    <property type="entry name" value="AAA+_ATPase"/>
</dbReference>
<dbReference type="InterPro" id="IPR015854">
    <property type="entry name" value="ABC_transpr_LolD-like"/>
</dbReference>
<evidence type="ECO:0000313" key="6">
    <source>
        <dbReference type="EMBL" id="MBO8190174.1"/>
    </source>
</evidence>
<evidence type="ECO:0000256" key="4">
    <source>
        <dbReference type="SAM" id="MobiDB-lite"/>
    </source>
</evidence>
<dbReference type="PANTHER" id="PTHR24220">
    <property type="entry name" value="IMPORT ATP-BINDING PROTEIN"/>
    <property type="match status" value="1"/>
</dbReference>
<dbReference type="PROSITE" id="PS50893">
    <property type="entry name" value="ABC_TRANSPORTER_2"/>
    <property type="match status" value="1"/>
</dbReference>
<accession>A0ABS3X476</accession>
<dbReference type="SUPFAM" id="SSF52540">
    <property type="entry name" value="P-loop containing nucleoside triphosphate hydrolases"/>
    <property type="match status" value="1"/>
</dbReference>
<reference evidence="6 7" key="1">
    <citation type="submission" date="2020-11" db="EMBL/GenBank/DDBJ databases">
        <title>Streptomyces spirodelae sp. nov., isolated from duckweed.</title>
        <authorList>
            <person name="Saimee Y."/>
            <person name="Duangmal K."/>
        </authorList>
    </citation>
    <scope>NUCLEOTIDE SEQUENCE [LARGE SCALE GENOMIC DNA]</scope>
    <source>
        <strain evidence="6 7">S16-07</strain>
    </source>
</reference>
<feature type="compositionally biased region" description="Gly residues" evidence="4">
    <location>
        <begin position="248"/>
        <end position="263"/>
    </location>
</feature>
<protein>
    <submittedName>
        <fullName evidence="6">ABC transporter ATP-binding protein</fullName>
    </submittedName>
</protein>
<evidence type="ECO:0000256" key="3">
    <source>
        <dbReference type="ARBA" id="ARBA00022840"/>
    </source>
</evidence>
<evidence type="ECO:0000259" key="5">
    <source>
        <dbReference type="PROSITE" id="PS50893"/>
    </source>
</evidence>
<dbReference type="SMART" id="SM00382">
    <property type="entry name" value="AAA"/>
    <property type="match status" value="1"/>
</dbReference>
<dbReference type="GO" id="GO:0005524">
    <property type="term" value="F:ATP binding"/>
    <property type="evidence" value="ECO:0007669"/>
    <property type="project" value="UniProtKB-KW"/>
</dbReference>
<feature type="domain" description="ABC transporter" evidence="5">
    <location>
        <begin position="25"/>
        <end position="264"/>
    </location>
</feature>
<sequence length="270" mass="28550">MSREHREGRAADGGGIPADAETPVVVAEALVKMHRTEAGTPVKAVRGVDLRIERGEFVAITGPSGAGKSTLLHLLGGLHTPDSGRIWLEGERVDTYSEARWAVLRRRRIGIVFQFFNLISHLTVADNVELPALLAGSTPRQARDRRAELLADLGLEGKENSTPGELSGGEQQRVALARALVNRSSLLLADEPAGSLDSKGTREVLKLLSRYHARGQTIVLVTHDARVASAADRVISLFDGRIVDDAALGGGGAPSSRPGGGVSGTLELKG</sequence>
<dbReference type="InterPro" id="IPR027417">
    <property type="entry name" value="P-loop_NTPase"/>
</dbReference>
<dbReference type="Proteomes" id="UP001519064">
    <property type="component" value="Unassembled WGS sequence"/>
</dbReference>
<keyword evidence="2" id="KW-0547">Nucleotide-binding</keyword>
<evidence type="ECO:0000313" key="7">
    <source>
        <dbReference type="Proteomes" id="UP001519064"/>
    </source>
</evidence>
<dbReference type="PROSITE" id="PS00211">
    <property type="entry name" value="ABC_TRANSPORTER_1"/>
    <property type="match status" value="1"/>
</dbReference>
<keyword evidence="3 6" id="KW-0067">ATP-binding</keyword>